<evidence type="ECO:0000313" key="4">
    <source>
        <dbReference type="Proteomes" id="UP000310158"/>
    </source>
</evidence>
<evidence type="ECO:0000259" key="2">
    <source>
        <dbReference type="PROSITE" id="PS50011"/>
    </source>
</evidence>
<name>A0A4S4KWS2_9AGAM</name>
<accession>A0A4S4KWS2</accession>
<dbReference type="SMART" id="SM00220">
    <property type="entry name" value="S_TKc"/>
    <property type="match status" value="1"/>
</dbReference>
<reference evidence="3 4" key="1">
    <citation type="submission" date="2019-02" db="EMBL/GenBank/DDBJ databases">
        <title>Genome sequencing of the rare red list fungi Bondarzewia mesenterica.</title>
        <authorList>
            <person name="Buettner E."/>
            <person name="Kellner H."/>
        </authorList>
    </citation>
    <scope>NUCLEOTIDE SEQUENCE [LARGE SCALE GENOMIC DNA]</scope>
    <source>
        <strain evidence="3 4">DSM 108281</strain>
    </source>
</reference>
<feature type="region of interest" description="Disordered" evidence="1">
    <location>
        <begin position="218"/>
        <end position="279"/>
    </location>
</feature>
<dbReference type="Proteomes" id="UP000310158">
    <property type="component" value="Unassembled WGS sequence"/>
</dbReference>
<feature type="compositionally biased region" description="Low complexity" evidence="1">
    <location>
        <begin position="261"/>
        <end position="272"/>
    </location>
</feature>
<proteinExistence type="predicted"/>
<dbReference type="Gene3D" id="1.10.510.10">
    <property type="entry name" value="Transferase(Phosphotransferase) domain 1"/>
    <property type="match status" value="1"/>
</dbReference>
<evidence type="ECO:0000256" key="1">
    <source>
        <dbReference type="SAM" id="MobiDB-lite"/>
    </source>
</evidence>
<feature type="region of interest" description="Disordered" evidence="1">
    <location>
        <begin position="454"/>
        <end position="475"/>
    </location>
</feature>
<gene>
    <name evidence="3" type="ORF">EW146_g10512</name>
</gene>
<dbReference type="InterPro" id="IPR024104">
    <property type="entry name" value="Tribbles/Ser_Thr_kinase_40"/>
</dbReference>
<evidence type="ECO:0000313" key="3">
    <source>
        <dbReference type="EMBL" id="THH03067.1"/>
    </source>
</evidence>
<feature type="region of interest" description="Disordered" evidence="1">
    <location>
        <begin position="413"/>
        <end position="434"/>
    </location>
</feature>
<dbReference type="PANTHER" id="PTHR22961:SF13">
    <property type="entry name" value="TRIBBLES"/>
    <property type="match status" value="1"/>
</dbReference>
<dbReference type="GO" id="GO:0032436">
    <property type="term" value="P:positive regulation of proteasomal ubiquitin-dependent protein catabolic process"/>
    <property type="evidence" value="ECO:0007669"/>
    <property type="project" value="TreeGrafter"/>
</dbReference>
<dbReference type="GO" id="GO:0031434">
    <property type="term" value="F:mitogen-activated protein kinase kinase binding"/>
    <property type="evidence" value="ECO:0007669"/>
    <property type="project" value="TreeGrafter"/>
</dbReference>
<comment type="caution">
    <text evidence="3">The sequence shown here is derived from an EMBL/GenBank/DDBJ whole genome shotgun (WGS) entry which is preliminary data.</text>
</comment>
<dbReference type="InterPro" id="IPR011009">
    <property type="entry name" value="Kinase-like_dom_sf"/>
</dbReference>
<organism evidence="3 4">
    <name type="scientific">Bondarzewia mesenterica</name>
    <dbReference type="NCBI Taxonomy" id="1095465"/>
    <lineage>
        <taxon>Eukaryota</taxon>
        <taxon>Fungi</taxon>
        <taxon>Dikarya</taxon>
        <taxon>Basidiomycota</taxon>
        <taxon>Agaricomycotina</taxon>
        <taxon>Agaricomycetes</taxon>
        <taxon>Russulales</taxon>
        <taxon>Bondarzewiaceae</taxon>
        <taxon>Bondarzewia</taxon>
    </lineage>
</organism>
<dbReference type="SUPFAM" id="SSF56112">
    <property type="entry name" value="Protein kinase-like (PK-like)"/>
    <property type="match status" value="1"/>
</dbReference>
<dbReference type="GO" id="GO:0005634">
    <property type="term" value="C:nucleus"/>
    <property type="evidence" value="ECO:0007669"/>
    <property type="project" value="TreeGrafter"/>
</dbReference>
<keyword evidence="4" id="KW-1185">Reference proteome</keyword>
<protein>
    <recommendedName>
        <fullName evidence="2">Protein kinase domain-containing protein</fullName>
    </recommendedName>
</protein>
<feature type="domain" description="Protein kinase" evidence="2">
    <location>
        <begin position="1"/>
        <end position="194"/>
    </location>
</feature>
<dbReference type="PANTHER" id="PTHR22961">
    <property type="entry name" value="SER/THR PROTEIN KINASE-TRB"/>
    <property type="match status" value="1"/>
</dbReference>
<dbReference type="AlphaFoldDB" id="A0A4S4KWS2"/>
<dbReference type="GO" id="GO:0005524">
    <property type="term" value="F:ATP binding"/>
    <property type="evidence" value="ECO:0007669"/>
    <property type="project" value="InterPro"/>
</dbReference>
<dbReference type="OrthoDB" id="4062651at2759"/>
<dbReference type="EMBL" id="SGPL01001427">
    <property type="protein sequence ID" value="THH03067.1"/>
    <property type="molecule type" value="Genomic_DNA"/>
</dbReference>
<dbReference type="GO" id="GO:0004672">
    <property type="term" value="F:protein kinase activity"/>
    <property type="evidence" value="ECO:0007669"/>
    <property type="project" value="InterPro"/>
</dbReference>
<sequence length="531" mass="58189">MGVCRIGDFGMAKKIGQVDVGEQQMQQDSSVRRHHSVITDRSPAHIIHSKRHIKPGLPAHLSLIRHHSGPRHRNSSPLPASQVVSPPHAVYEFQPGSLPYASPELLTPPSSSHPYQPHPAQDMWALGVVLYALLTGRLPFTDSFEPRLQMKILHGVFEMPTGIGRGAELVLKGCLEKSVSQRWDVVAVDEVGWSVGWEGSDDEESPAEKEITLMVLEAQQSRPPSGSRSALASVSRSSSRAPHGANDEDEDNHTRARSSSRHAASSTSRSTSCMSDSALSMSQPSFTTLTNSILSANSTSPLSVPRDLPYLGIPSQDFGERGRNPTKDEIRARLSSRSASPSVAPMTPTDSLLPVDANRHVPFALPPECDTSRGRKGFRLRSNERERRFFRPNRGEPDLDILDEALRWTLSPDAASSRSRRADSAMRSRSSVGTRPYHQMNVDEREHFLDEAEEWKGRRAGSTPPSRTTPWAIPRSGVSIGISPAMTVARSSPHVDGQFVLTSDATPIPIPTNLRSRSVGIEAHGRHLGRI</sequence>
<dbReference type="InterPro" id="IPR000719">
    <property type="entry name" value="Prot_kinase_dom"/>
</dbReference>
<dbReference type="PROSITE" id="PS50011">
    <property type="entry name" value="PROTEIN_KINASE_DOM"/>
    <property type="match status" value="1"/>
</dbReference>
<feature type="compositionally biased region" description="Low complexity" evidence="1">
    <location>
        <begin position="225"/>
        <end position="241"/>
    </location>
</feature>
<dbReference type="Pfam" id="PF00069">
    <property type="entry name" value="Pkinase"/>
    <property type="match status" value="1"/>
</dbReference>